<dbReference type="RefSeq" id="WP_120979845.1">
    <property type="nucleotide sequence ID" value="NZ_RBZM01000015.1"/>
</dbReference>
<comment type="subunit">
    <text evidence="3">Homodimer.</text>
</comment>
<dbReference type="GO" id="GO:0008652">
    <property type="term" value="P:amino acid biosynthetic process"/>
    <property type="evidence" value="ECO:0007669"/>
    <property type="project" value="UniProtKB-ARBA"/>
</dbReference>
<dbReference type="PANTHER" id="PTHR42743:SF11">
    <property type="entry name" value="AMINODEOXYCHORISMATE LYASE"/>
    <property type="match status" value="1"/>
</dbReference>
<comment type="caution">
    <text evidence="5">The sequence shown here is derived from an EMBL/GenBank/DDBJ whole genome shotgun (WGS) entry which is preliminary data.</text>
</comment>
<dbReference type="Gene3D" id="3.20.10.10">
    <property type="entry name" value="D-amino Acid Aminotransferase, subunit A, domain 2"/>
    <property type="match status" value="1"/>
</dbReference>
<keyword evidence="5" id="KW-0456">Lyase</keyword>
<proteinExistence type="inferred from homology"/>
<comment type="cofactor">
    <cofactor evidence="1">
        <name>pyridoxal 5'-phosphate</name>
        <dbReference type="ChEBI" id="CHEBI:597326"/>
    </cofactor>
</comment>
<dbReference type="NCBIfam" id="NF005800">
    <property type="entry name" value="PRK07650.1"/>
    <property type="match status" value="1"/>
</dbReference>
<evidence type="ECO:0000256" key="3">
    <source>
        <dbReference type="ARBA" id="ARBA00011738"/>
    </source>
</evidence>
<dbReference type="SUPFAM" id="SSF56752">
    <property type="entry name" value="D-aminoacid aminotransferase-like PLP-dependent enzymes"/>
    <property type="match status" value="1"/>
</dbReference>
<dbReference type="GO" id="GO:0016829">
    <property type="term" value="F:lyase activity"/>
    <property type="evidence" value="ECO:0007669"/>
    <property type="project" value="UniProtKB-KW"/>
</dbReference>
<dbReference type="CDD" id="cd00449">
    <property type="entry name" value="PLPDE_IV"/>
    <property type="match status" value="1"/>
</dbReference>
<reference evidence="5 6" key="1">
    <citation type="submission" date="2018-10" db="EMBL/GenBank/DDBJ databases">
        <title>Cohnella sp. M2MS4P-1, whole genome shotgun sequence.</title>
        <authorList>
            <person name="Tuo L."/>
        </authorList>
    </citation>
    <scope>NUCLEOTIDE SEQUENCE [LARGE SCALE GENOMIC DNA]</scope>
    <source>
        <strain evidence="5 6">M2MS4P-1</strain>
    </source>
</reference>
<dbReference type="GO" id="GO:0005829">
    <property type="term" value="C:cytosol"/>
    <property type="evidence" value="ECO:0007669"/>
    <property type="project" value="TreeGrafter"/>
</dbReference>
<dbReference type="Proteomes" id="UP000282076">
    <property type="component" value="Unassembled WGS sequence"/>
</dbReference>
<evidence type="ECO:0000313" key="6">
    <source>
        <dbReference type="Proteomes" id="UP000282076"/>
    </source>
</evidence>
<keyword evidence="4" id="KW-0663">Pyridoxal phosphate</keyword>
<keyword evidence="6" id="KW-1185">Reference proteome</keyword>
<dbReference type="OrthoDB" id="9805628at2"/>
<evidence type="ECO:0000313" key="5">
    <source>
        <dbReference type="EMBL" id="RKP45397.1"/>
    </source>
</evidence>
<comment type="similarity">
    <text evidence="2">Belongs to the class-IV pyridoxal-phosphate-dependent aminotransferase family.</text>
</comment>
<evidence type="ECO:0000256" key="2">
    <source>
        <dbReference type="ARBA" id="ARBA00009320"/>
    </source>
</evidence>
<protein>
    <submittedName>
        <fullName evidence="5">4-amino-4-deoxychorismate lyase</fullName>
    </submittedName>
</protein>
<dbReference type="PANTHER" id="PTHR42743">
    <property type="entry name" value="AMINO-ACID AMINOTRANSFERASE"/>
    <property type="match status" value="1"/>
</dbReference>
<accession>A0A494X3X2</accession>
<dbReference type="InterPro" id="IPR001544">
    <property type="entry name" value="Aminotrans_IV"/>
</dbReference>
<gene>
    <name evidence="5" type="primary">pabC</name>
    <name evidence="5" type="ORF">D7Z26_25400</name>
</gene>
<name>A0A494X3X2_9BACL</name>
<dbReference type="Gene3D" id="3.30.470.10">
    <property type="match status" value="1"/>
</dbReference>
<organism evidence="5 6">
    <name type="scientific">Cohnella endophytica</name>
    <dbReference type="NCBI Taxonomy" id="2419778"/>
    <lineage>
        <taxon>Bacteria</taxon>
        <taxon>Bacillati</taxon>
        <taxon>Bacillota</taxon>
        <taxon>Bacilli</taxon>
        <taxon>Bacillales</taxon>
        <taxon>Paenibacillaceae</taxon>
        <taxon>Cohnella</taxon>
    </lineage>
</organism>
<dbReference type="EMBL" id="RBZM01000015">
    <property type="protein sequence ID" value="RKP45397.1"/>
    <property type="molecule type" value="Genomic_DNA"/>
</dbReference>
<dbReference type="InterPro" id="IPR050571">
    <property type="entry name" value="Class-IV_PLP-Dep_Aminotrnsfr"/>
</dbReference>
<dbReference type="InterPro" id="IPR036038">
    <property type="entry name" value="Aminotransferase-like"/>
</dbReference>
<sequence>MNFLYNGQITRPEEAVISAFDHGFLYGMGLFETFRTYNGVPWLLDKHAARLAQGCERLGIRYVPDLAHMRKSVAELLAANGLEDGYIRWSVSAGAGEIGLPADAYGEPNEIAYAKPLAPDDPSARKGKTLRLLRLPRSTPEGDIRLKSFHYMNNINAKRELTSSGARPGTEGLFLNREGHVVEGMVSNVFWIKDGVLFTPAASTGPLEGITREFVLALATEMGIQTEQGSYEWDRLLYADEVFLTNSIQEIVPVTKVENAEGRGLNPGGCNSVGVITYNLMHAYREAGERSAQPQ</sequence>
<dbReference type="AlphaFoldDB" id="A0A494X3X2"/>
<evidence type="ECO:0000256" key="4">
    <source>
        <dbReference type="ARBA" id="ARBA00022898"/>
    </source>
</evidence>
<dbReference type="Pfam" id="PF01063">
    <property type="entry name" value="Aminotran_4"/>
    <property type="match status" value="1"/>
</dbReference>
<evidence type="ECO:0000256" key="1">
    <source>
        <dbReference type="ARBA" id="ARBA00001933"/>
    </source>
</evidence>
<dbReference type="GO" id="GO:0046394">
    <property type="term" value="P:carboxylic acid biosynthetic process"/>
    <property type="evidence" value="ECO:0007669"/>
    <property type="project" value="UniProtKB-ARBA"/>
</dbReference>
<dbReference type="FunFam" id="3.20.10.10:FF:000002">
    <property type="entry name" value="D-alanine aminotransferase"/>
    <property type="match status" value="1"/>
</dbReference>
<dbReference type="InterPro" id="IPR043132">
    <property type="entry name" value="BCAT-like_C"/>
</dbReference>
<dbReference type="InterPro" id="IPR043131">
    <property type="entry name" value="BCAT-like_N"/>
</dbReference>